<dbReference type="InterPro" id="IPR015424">
    <property type="entry name" value="PyrdxlP-dep_Trfase"/>
</dbReference>
<dbReference type="InterPro" id="IPR004839">
    <property type="entry name" value="Aminotransferase_I/II_large"/>
</dbReference>
<dbReference type="PANTHER" id="PTHR46577">
    <property type="entry name" value="HTH-TYPE TRANSCRIPTIONAL REGULATORY PROTEIN GABR"/>
    <property type="match status" value="1"/>
</dbReference>
<dbReference type="Pfam" id="PF00155">
    <property type="entry name" value="Aminotran_1_2"/>
    <property type="match status" value="1"/>
</dbReference>
<dbReference type="SUPFAM" id="SSF53383">
    <property type="entry name" value="PLP-dependent transferases"/>
    <property type="match status" value="1"/>
</dbReference>
<organism evidence="7 8">
    <name type="scientific">Gordonia lacunae</name>
    <dbReference type="NCBI Taxonomy" id="417102"/>
    <lineage>
        <taxon>Bacteria</taxon>
        <taxon>Bacillati</taxon>
        <taxon>Actinomycetota</taxon>
        <taxon>Actinomycetes</taxon>
        <taxon>Mycobacteriales</taxon>
        <taxon>Gordoniaceae</taxon>
        <taxon>Gordonia</taxon>
    </lineage>
</organism>
<evidence type="ECO:0000256" key="1">
    <source>
        <dbReference type="ARBA" id="ARBA00005384"/>
    </source>
</evidence>
<dbReference type="Gene3D" id="3.40.640.10">
    <property type="entry name" value="Type I PLP-dependent aspartate aminotransferase-like (Major domain)"/>
    <property type="match status" value="1"/>
</dbReference>
<evidence type="ECO:0000313" key="7">
    <source>
        <dbReference type="EMBL" id="OUC75752.1"/>
    </source>
</evidence>
<comment type="caution">
    <text evidence="7">The sequence shown here is derived from an EMBL/GenBank/DDBJ whole genome shotgun (WGS) entry which is preliminary data.</text>
</comment>
<keyword evidence="2" id="KW-0663">Pyridoxal phosphate</keyword>
<protein>
    <submittedName>
        <fullName evidence="7">GntR family transcriptional regulator</fullName>
    </submittedName>
</protein>
<gene>
    <name evidence="7" type="ORF">CA982_25130</name>
</gene>
<sequence length="445" mass="47982">MAGTARYKQIVDELATAIRAGDLAAGTRLSTHRELARTHKVAVATATRVYTELAAMGLVSGETGRGTYVRDQQGFHGIDADRALPVARVADLSFNQPHTGEHIENLRQALRNLAGSGDLESVLYQHPPAGRSRDRAIVATHLLDRGIDVAPDHVLLTHGAQHGITTVLSAITRPGDIIAADDLTYPGLLLAARTQHLDIAPVPHTTTGPDLSALEALCSSRPVRAMYTQPTIHNPLGWTLDADTRRQLAGIATRHDCLIIEDATYAFLDDTAAPPLQHYAPDRTIYLASLSKSLATGLRFGYLVTPQPLRDALISSLRVATWGTNPLVTALATTWIADGTLTELEKTRRADARTRQHLAHTALNTLDYTAHPAAYFGWLTLPPPLRADTTASHLAHAGVLISTADTFTTTPHPPHALRLALATTALDDLPEVLKHIHHTITTLPT</sequence>
<dbReference type="InterPro" id="IPR000524">
    <property type="entry name" value="Tscrpt_reg_HTH_GntR"/>
</dbReference>
<dbReference type="CDD" id="cd07377">
    <property type="entry name" value="WHTH_GntR"/>
    <property type="match status" value="1"/>
</dbReference>
<dbReference type="GO" id="GO:0030170">
    <property type="term" value="F:pyridoxal phosphate binding"/>
    <property type="evidence" value="ECO:0007669"/>
    <property type="project" value="InterPro"/>
</dbReference>
<name>A0A243Q3A0_9ACTN</name>
<evidence type="ECO:0000313" key="8">
    <source>
        <dbReference type="Proteomes" id="UP000194632"/>
    </source>
</evidence>
<keyword evidence="5" id="KW-0804">Transcription</keyword>
<dbReference type="OrthoDB" id="9802328at2"/>
<dbReference type="InterPro" id="IPR036388">
    <property type="entry name" value="WH-like_DNA-bd_sf"/>
</dbReference>
<proteinExistence type="inferred from homology"/>
<dbReference type="EMBL" id="NGFO01000053">
    <property type="protein sequence ID" value="OUC75752.1"/>
    <property type="molecule type" value="Genomic_DNA"/>
</dbReference>
<dbReference type="Gene3D" id="1.10.10.10">
    <property type="entry name" value="Winged helix-like DNA-binding domain superfamily/Winged helix DNA-binding domain"/>
    <property type="match status" value="1"/>
</dbReference>
<dbReference type="STRING" id="417102.CA982_25130"/>
<feature type="domain" description="HTH gntR-type" evidence="6">
    <location>
        <begin position="4"/>
        <end position="72"/>
    </location>
</feature>
<accession>A0A243Q3A0</accession>
<dbReference type="InterPro" id="IPR051446">
    <property type="entry name" value="HTH_trans_reg/aminotransferase"/>
</dbReference>
<dbReference type="PROSITE" id="PS50949">
    <property type="entry name" value="HTH_GNTR"/>
    <property type="match status" value="1"/>
</dbReference>
<dbReference type="InterPro" id="IPR015422">
    <property type="entry name" value="PyrdxlP-dep_Trfase_small"/>
</dbReference>
<dbReference type="Pfam" id="PF00392">
    <property type="entry name" value="GntR"/>
    <property type="match status" value="1"/>
</dbReference>
<dbReference type="AlphaFoldDB" id="A0A243Q3A0"/>
<dbReference type="GO" id="GO:0003677">
    <property type="term" value="F:DNA binding"/>
    <property type="evidence" value="ECO:0007669"/>
    <property type="project" value="UniProtKB-KW"/>
</dbReference>
<reference evidence="7 8" key="1">
    <citation type="submission" date="2017-05" db="EMBL/GenBank/DDBJ databases">
        <title>Biotechnological potential of actinobacteria isolated from South African environments.</title>
        <authorList>
            <person name="Le Roes-Hill M."/>
            <person name="Prins A."/>
            <person name="Durrell K.A."/>
        </authorList>
    </citation>
    <scope>NUCLEOTIDE SEQUENCE [LARGE SCALE GENOMIC DNA]</scope>
    <source>
        <strain evidence="7">BS2</strain>
    </source>
</reference>
<dbReference type="GO" id="GO:0003700">
    <property type="term" value="F:DNA-binding transcription factor activity"/>
    <property type="evidence" value="ECO:0007669"/>
    <property type="project" value="InterPro"/>
</dbReference>
<dbReference type="RefSeq" id="WP_086537838.1">
    <property type="nucleotide sequence ID" value="NZ_NGFO01000053.1"/>
</dbReference>
<evidence type="ECO:0000259" key="6">
    <source>
        <dbReference type="PROSITE" id="PS50949"/>
    </source>
</evidence>
<dbReference type="PANTHER" id="PTHR46577:SF1">
    <property type="entry name" value="HTH-TYPE TRANSCRIPTIONAL REGULATORY PROTEIN GABR"/>
    <property type="match status" value="1"/>
</dbReference>
<dbReference type="SMART" id="SM00345">
    <property type="entry name" value="HTH_GNTR"/>
    <property type="match status" value="1"/>
</dbReference>
<keyword evidence="8" id="KW-1185">Reference proteome</keyword>
<evidence type="ECO:0000256" key="4">
    <source>
        <dbReference type="ARBA" id="ARBA00023125"/>
    </source>
</evidence>
<evidence type="ECO:0000256" key="5">
    <source>
        <dbReference type="ARBA" id="ARBA00023163"/>
    </source>
</evidence>
<dbReference type="InterPro" id="IPR036390">
    <property type="entry name" value="WH_DNA-bd_sf"/>
</dbReference>
<dbReference type="Proteomes" id="UP000194632">
    <property type="component" value="Unassembled WGS sequence"/>
</dbReference>
<evidence type="ECO:0000256" key="2">
    <source>
        <dbReference type="ARBA" id="ARBA00022898"/>
    </source>
</evidence>
<comment type="similarity">
    <text evidence="1">In the C-terminal section; belongs to the class-I pyridoxal-phosphate-dependent aminotransferase family.</text>
</comment>
<dbReference type="SUPFAM" id="SSF46785">
    <property type="entry name" value="Winged helix' DNA-binding domain"/>
    <property type="match status" value="1"/>
</dbReference>
<dbReference type="InterPro" id="IPR015421">
    <property type="entry name" value="PyrdxlP-dep_Trfase_major"/>
</dbReference>
<evidence type="ECO:0000256" key="3">
    <source>
        <dbReference type="ARBA" id="ARBA00023015"/>
    </source>
</evidence>
<dbReference type="Gene3D" id="3.90.1150.10">
    <property type="entry name" value="Aspartate Aminotransferase, domain 1"/>
    <property type="match status" value="1"/>
</dbReference>
<dbReference type="CDD" id="cd00609">
    <property type="entry name" value="AAT_like"/>
    <property type="match status" value="1"/>
</dbReference>
<keyword evidence="3" id="KW-0805">Transcription regulation</keyword>
<keyword evidence="4" id="KW-0238">DNA-binding</keyword>